<keyword evidence="4" id="KW-1185">Reference proteome</keyword>
<feature type="domain" description="RelE toxin-related" evidence="2">
    <location>
        <begin position="26"/>
        <end position="85"/>
    </location>
</feature>
<accession>A0A1H8S3D6</accession>
<protein>
    <recommendedName>
        <fullName evidence="2">RelE toxin-related domain-containing protein</fullName>
    </recommendedName>
</protein>
<evidence type="ECO:0000256" key="1">
    <source>
        <dbReference type="SAM" id="MobiDB-lite"/>
    </source>
</evidence>
<sequence>MSAQPQPGAFREQDGQALQVDHPGHEPHIEWRWDERIGTSEWTVRAAYRDGDVLDWPGAAYARYHEPTGTIIVAEWGFLQTVIRVDEAELDATQAALARSEVGDDA</sequence>
<dbReference type="InterPro" id="IPR058996">
    <property type="entry name" value="Toxin-rel_dom"/>
</dbReference>
<dbReference type="Pfam" id="PF26442">
    <property type="entry name" value="Halo_toxin"/>
    <property type="match status" value="1"/>
</dbReference>
<evidence type="ECO:0000313" key="3">
    <source>
        <dbReference type="EMBL" id="SEO73165.1"/>
    </source>
</evidence>
<dbReference type="Proteomes" id="UP000198775">
    <property type="component" value="Unassembled WGS sequence"/>
</dbReference>
<dbReference type="EMBL" id="FOCX01000017">
    <property type="protein sequence ID" value="SEO73165.1"/>
    <property type="molecule type" value="Genomic_DNA"/>
</dbReference>
<name>A0A1H8S3D6_9EURY</name>
<dbReference type="AlphaFoldDB" id="A0A1H8S3D6"/>
<dbReference type="RefSeq" id="WP_092662188.1">
    <property type="nucleotide sequence ID" value="NZ_FOCX01000017.1"/>
</dbReference>
<evidence type="ECO:0000259" key="2">
    <source>
        <dbReference type="Pfam" id="PF26442"/>
    </source>
</evidence>
<reference evidence="4" key="1">
    <citation type="submission" date="2016-10" db="EMBL/GenBank/DDBJ databases">
        <authorList>
            <person name="Varghese N."/>
            <person name="Submissions S."/>
        </authorList>
    </citation>
    <scope>NUCLEOTIDE SEQUENCE [LARGE SCALE GENOMIC DNA]</scope>
    <source>
        <strain evidence="4">IBRC-M 10043</strain>
    </source>
</reference>
<proteinExistence type="predicted"/>
<feature type="region of interest" description="Disordered" evidence="1">
    <location>
        <begin position="1"/>
        <end position="26"/>
    </location>
</feature>
<organism evidence="3 4">
    <name type="scientific">Halorientalis persicus</name>
    <dbReference type="NCBI Taxonomy" id="1367881"/>
    <lineage>
        <taxon>Archaea</taxon>
        <taxon>Methanobacteriati</taxon>
        <taxon>Methanobacteriota</taxon>
        <taxon>Stenosarchaea group</taxon>
        <taxon>Halobacteria</taxon>
        <taxon>Halobacteriales</taxon>
        <taxon>Haloarculaceae</taxon>
        <taxon>Halorientalis</taxon>
    </lineage>
</organism>
<evidence type="ECO:0000313" key="4">
    <source>
        <dbReference type="Proteomes" id="UP000198775"/>
    </source>
</evidence>
<gene>
    <name evidence="3" type="ORF">SAMN05216388_1017135</name>
</gene>